<name>A0A8E2E4I7_9PEZI</name>
<dbReference type="PANTHER" id="PTHR39290:SF6">
    <property type="entry name" value="S-ADENOSYL-L-METHIONINE-DEPENDENT METHYLTRANSFERASES SUPERFAMILY PROTEIN"/>
    <property type="match status" value="1"/>
</dbReference>
<dbReference type="PANTHER" id="PTHR39290">
    <property type="entry name" value="C3H1-TYPE DOMAIN-CONTAINING PROTEIN-RELATED"/>
    <property type="match status" value="1"/>
</dbReference>
<keyword evidence="3" id="KW-1185">Reference proteome</keyword>
<evidence type="ECO:0000313" key="2">
    <source>
        <dbReference type="EMBL" id="OCK77066.1"/>
    </source>
</evidence>
<evidence type="ECO:0000256" key="1">
    <source>
        <dbReference type="SAM" id="MobiDB-lite"/>
    </source>
</evidence>
<protein>
    <submittedName>
        <fullName evidence="2">Uncharacterized protein</fullName>
    </submittedName>
</protein>
<sequence length="457" mass="51147">MPQRKGPSCDRSARPFDPAAVFLAWGPQFLVQNNRDFAFTIIKIFSLIGNDNYKYFTSDGITNSTVTLKQAQMALDRGNLHGYHAWYLDEDGNEIPPPPKDDLIAYTSIFDSSKSLPGALAGFLSNSRKGSRRQEIATYLSSKLYISPNTAHLLPKSKPRTHINPYYDIWAWSCVALEWGGPFSGSTRCKIGHHILPILYHHFGCVVPSYSALWLIAQLAQPDKPKEPKNEKPKPDSKPKRKSKTILDIGSGSGYWTYALRNLSLPSSMHPLHITPIDSLQSAYRTLWIPDTVVSDGPTYLENNNGGKDAEGGEDAILLLVYPPTGNRFTEKVIEAYKGDVIVIAGTQCGNGFTGFKDEGVEEWIRSRPGWDLCVRMPLPSFAGKDEGLFVWRRRRMGERSVGGKERKKKKRRGRKKKGYEVGNDKPKETTEEDMEAEAKEDTEGNADSDGDAHIYE</sequence>
<dbReference type="AlphaFoldDB" id="A0A8E2E4I7"/>
<organism evidence="2 3">
    <name type="scientific">Lepidopterella palustris CBS 459.81</name>
    <dbReference type="NCBI Taxonomy" id="1314670"/>
    <lineage>
        <taxon>Eukaryota</taxon>
        <taxon>Fungi</taxon>
        <taxon>Dikarya</taxon>
        <taxon>Ascomycota</taxon>
        <taxon>Pezizomycotina</taxon>
        <taxon>Dothideomycetes</taxon>
        <taxon>Pleosporomycetidae</taxon>
        <taxon>Mytilinidiales</taxon>
        <taxon>Argynnaceae</taxon>
        <taxon>Lepidopterella</taxon>
    </lineage>
</organism>
<feature type="compositionally biased region" description="Basic residues" evidence="1">
    <location>
        <begin position="406"/>
        <end position="418"/>
    </location>
</feature>
<gene>
    <name evidence="2" type="ORF">K432DRAFT_384977</name>
</gene>
<dbReference type="Proteomes" id="UP000250266">
    <property type="component" value="Unassembled WGS sequence"/>
</dbReference>
<dbReference type="OrthoDB" id="5411518at2759"/>
<feature type="compositionally biased region" description="Basic and acidic residues" evidence="1">
    <location>
        <begin position="223"/>
        <end position="238"/>
    </location>
</feature>
<proteinExistence type="predicted"/>
<accession>A0A8E2E4I7</accession>
<evidence type="ECO:0000313" key="3">
    <source>
        <dbReference type="Proteomes" id="UP000250266"/>
    </source>
</evidence>
<feature type="region of interest" description="Disordered" evidence="1">
    <location>
        <begin position="401"/>
        <end position="457"/>
    </location>
</feature>
<feature type="compositionally biased region" description="Basic and acidic residues" evidence="1">
    <location>
        <begin position="419"/>
        <end position="430"/>
    </location>
</feature>
<dbReference type="EMBL" id="KV745157">
    <property type="protein sequence ID" value="OCK77066.1"/>
    <property type="molecule type" value="Genomic_DNA"/>
</dbReference>
<reference evidence="2 3" key="1">
    <citation type="journal article" date="2016" name="Nat. Commun.">
        <title>Ectomycorrhizal ecology is imprinted in the genome of the dominant symbiotic fungus Cenococcum geophilum.</title>
        <authorList>
            <consortium name="DOE Joint Genome Institute"/>
            <person name="Peter M."/>
            <person name="Kohler A."/>
            <person name="Ohm R.A."/>
            <person name="Kuo A."/>
            <person name="Krutzmann J."/>
            <person name="Morin E."/>
            <person name="Arend M."/>
            <person name="Barry K.W."/>
            <person name="Binder M."/>
            <person name="Choi C."/>
            <person name="Clum A."/>
            <person name="Copeland A."/>
            <person name="Grisel N."/>
            <person name="Haridas S."/>
            <person name="Kipfer T."/>
            <person name="LaButti K."/>
            <person name="Lindquist E."/>
            <person name="Lipzen A."/>
            <person name="Maire R."/>
            <person name="Meier B."/>
            <person name="Mihaltcheva S."/>
            <person name="Molinier V."/>
            <person name="Murat C."/>
            <person name="Poggeler S."/>
            <person name="Quandt C.A."/>
            <person name="Sperisen C."/>
            <person name="Tritt A."/>
            <person name="Tisserant E."/>
            <person name="Crous P.W."/>
            <person name="Henrissat B."/>
            <person name="Nehls U."/>
            <person name="Egli S."/>
            <person name="Spatafora J.W."/>
            <person name="Grigoriev I.V."/>
            <person name="Martin F.M."/>
        </authorList>
    </citation>
    <scope>NUCLEOTIDE SEQUENCE [LARGE SCALE GENOMIC DNA]</scope>
    <source>
        <strain evidence="2 3">CBS 459.81</strain>
    </source>
</reference>
<feature type="region of interest" description="Disordered" evidence="1">
    <location>
        <begin position="223"/>
        <end position="246"/>
    </location>
</feature>